<evidence type="ECO:0000256" key="4">
    <source>
        <dbReference type="ARBA" id="ARBA00023136"/>
    </source>
</evidence>
<evidence type="ECO:0000313" key="7">
    <source>
        <dbReference type="Proteomes" id="UP000515153"/>
    </source>
</evidence>
<feature type="transmembrane region" description="Helical" evidence="6">
    <location>
        <begin position="142"/>
        <end position="159"/>
    </location>
</feature>
<dbReference type="CDD" id="cd09317">
    <property type="entry name" value="TDT_Mae1_like"/>
    <property type="match status" value="1"/>
</dbReference>
<reference evidence="8" key="1">
    <citation type="journal article" date="2019" name="Mol. Biol. Evol.">
        <title>Blast fungal genomes show frequent chromosomal changes, gene gains and losses, and effector gene turnover.</title>
        <authorList>
            <person name="Gomez Luciano L.B."/>
            <person name="Jason Tsai I."/>
            <person name="Chuma I."/>
            <person name="Tosa Y."/>
            <person name="Chen Y.H."/>
            <person name="Li J.Y."/>
            <person name="Li M.Y."/>
            <person name="Jade Lu M.Y."/>
            <person name="Nakayashiki H."/>
            <person name="Li W.H."/>
        </authorList>
    </citation>
    <scope>NUCLEOTIDE SEQUENCE</scope>
    <source>
        <strain evidence="8">NI907</strain>
    </source>
</reference>
<keyword evidence="7" id="KW-1185">Reference proteome</keyword>
<dbReference type="Gene3D" id="1.50.10.150">
    <property type="entry name" value="Voltage-dependent anion channel"/>
    <property type="match status" value="1"/>
</dbReference>
<dbReference type="GeneID" id="41959182"/>
<proteinExistence type="predicted"/>
<keyword evidence="4 6" id="KW-0472">Membrane</keyword>
<dbReference type="GO" id="GO:0015140">
    <property type="term" value="F:malate transmembrane transporter activity"/>
    <property type="evidence" value="ECO:0007669"/>
    <property type="project" value="InterPro"/>
</dbReference>
<accession>A0A6P8B891</accession>
<feature type="compositionally biased region" description="Low complexity" evidence="5">
    <location>
        <begin position="25"/>
        <end position="49"/>
    </location>
</feature>
<dbReference type="InterPro" id="IPR004695">
    <property type="entry name" value="SLAC1/Mae1/Ssu1/TehA"/>
</dbReference>
<keyword evidence="2 6" id="KW-0812">Transmembrane</keyword>
<comment type="subcellular location">
    <subcellularLocation>
        <location evidence="1">Membrane</location>
        <topology evidence="1">Multi-pass membrane protein</topology>
    </subcellularLocation>
</comment>
<sequence length="439" mass="49170">MSTTEEYKRRGYNGDQEPDLEKQEQQQQTPPQQQQPQRQQQDNGNNQPDQQHKHLPNPPESASFRDRIAHFTWPWFACTMSTGAMAVVLGNTPNKFDGLQTIGSIFFILDLVLFVTFSILMSLRAFWYPRRFLASLHHPTEGLFFGSYWVSVALILNATQSYGVPKCGPWLVEALRVLFWMYCAIVLVVGVGQYYVLFQKERLKITDAIPAWIFPIYPLLVVGTMAGTMIPSQPDDSKFRMWIAGVALQGLSWTVALMMYTLYTQRLMTSSLPAAPTRPGMYVSVGPAGYTSAGLISLGTQASSVLPENTFNVSNLPDGDIIRVVGIVSGLFIIIFAFWFFCITTIAVIAGSREMHFTLNWWAFIFPNAGLTLATIQIGSALSSEAINGIASAETIILVIFWFLTAIFNIRAVWQGKVMWPGKDDDKDMWNLGWGKLSA</sequence>
<feature type="transmembrane region" description="Helical" evidence="6">
    <location>
        <begin position="321"/>
        <end position="349"/>
    </location>
</feature>
<feature type="transmembrane region" description="Helical" evidence="6">
    <location>
        <begin position="102"/>
        <end position="121"/>
    </location>
</feature>
<name>A0A6P8B891_PYRGI</name>
<dbReference type="AlphaFoldDB" id="A0A6P8B891"/>
<protein>
    <recommendedName>
        <fullName evidence="9">Malic acid transport protein</fullName>
    </recommendedName>
</protein>
<keyword evidence="3 6" id="KW-1133">Transmembrane helix</keyword>
<dbReference type="GO" id="GO:0016020">
    <property type="term" value="C:membrane"/>
    <property type="evidence" value="ECO:0007669"/>
    <property type="project" value="UniProtKB-SubCell"/>
</dbReference>
<evidence type="ECO:0000256" key="6">
    <source>
        <dbReference type="SAM" id="Phobius"/>
    </source>
</evidence>
<feature type="transmembrane region" description="Helical" evidence="6">
    <location>
        <begin position="209"/>
        <end position="230"/>
    </location>
</feature>
<dbReference type="RefSeq" id="XP_030983390.1">
    <property type="nucleotide sequence ID" value="XM_031124273.1"/>
</dbReference>
<organism evidence="7 8">
    <name type="scientific">Pyricularia grisea</name>
    <name type="common">Crabgrass-specific blast fungus</name>
    <name type="synonym">Magnaporthe grisea</name>
    <dbReference type="NCBI Taxonomy" id="148305"/>
    <lineage>
        <taxon>Eukaryota</taxon>
        <taxon>Fungi</taxon>
        <taxon>Dikarya</taxon>
        <taxon>Ascomycota</taxon>
        <taxon>Pezizomycotina</taxon>
        <taxon>Sordariomycetes</taxon>
        <taxon>Sordariomycetidae</taxon>
        <taxon>Magnaporthales</taxon>
        <taxon>Pyriculariaceae</taxon>
        <taxon>Pyricularia</taxon>
    </lineage>
</organism>
<dbReference type="PANTHER" id="PTHR31162:SF0">
    <property type="entry name" value="MALIC ACID TRANSPORT PROTEIN"/>
    <property type="match status" value="1"/>
</dbReference>
<feature type="transmembrane region" description="Helical" evidence="6">
    <location>
        <begin position="281"/>
        <end position="301"/>
    </location>
</feature>
<dbReference type="PANTHER" id="PTHR31162">
    <property type="entry name" value="MALIC ACID TRANSPORT PROTEIN-RELATED"/>
    <property type="match status" value="1"/>
</dbReference>
<evidence type="ECO:0000256" key="3">
    <source>
        <dbReference type="ARBA" id="ARBA00022989"/>
    </source>
</evidence>
<feature type="transmembrane region" description="Helical" evidence="6">
    <location>
        <begin position="361"/>
        <end position="383"/>
    </location>
</feature>
<evidence type="ECO:0000256" key="1">
    <source>
        <dbReference type="ARBA" id="ARBA00004141"/>
    </source>
</evidence>
<feature type="transmembrane region" description="Helical" evidence="6">
    <location>
        <begin position="242"/>
        <end position="260"/>
    </location>
</feature>
<feature type="transmembrane region" description="Helical" evidence="6">
    <location>
        <begin position="179"/>
        <end position="197"/>
    </location>
</feature>
<reference evidence="8" key="2">
    <citation type="submission" date="2019-10" db="EMBL/GenBank/DDBJ databases">
        <authorList>
            <consortium name="NCBI Genome Project"/>
        </authorList>
    </citation>
    <scope>NUCLEOTIDE SEQUENCE</scope>
    <source>
        <strain evidence="8">NI907</strain>
    </source>
</reference>
<evidence type="ECO:0000313" key="8">
    <source>
        <dbReference type="RefSeq" id="XP_030983390.1"/>
    </source>
</evidence>
<reference evidence="8" key="3">
    <citation type="submission" date="2025-08" db="UniProtKB">
        <authorList>
            <consortium name="RefSeq"/>
        </authorList>
    </citation>
    <scope>IDENTIFICATION</scope>
    <source>
        <strain evidence="8">NI907</strain>
    </source>
</reference>
<dbReference type="Pfam" id="PF03595">
    <property type="entry name" value="SLAC1"/>
    <property type="match status" value="1"/>
</dbReference>
<evidence type="ECO:0000256" key="5">
    <source>
        <dbReference type="SAM" id="MobiDB-lite"/>
    </source>
</evidence>
<feature type="transmembrane region" description="Helical" evidence="6">
    <location>
        <begin position="395"/>
        <end position="414"/>
    </location>
</feature>
<evidence type="ECO:0008006" key="9">
    <source>
        <dbReference type="Google" id="ProtNLM"/>
    </source>
</evidence>
<dbReference type="InterPro" id="IPR030185">
    <property type="entry name" value="Mae1"/>
</dbReference>
<dbReference type="KEGG" id="pgri:PgNI_04222"/>
<dbReference type="InterPro" id="IPR038665">
    <property type="entry name" value="Voltage-dep_anion_channel_sf"/>
</dbReference>
<evidence type="ECO:0000256" key="2">
    <source>
        <dbReference type="ARBA" id="ARBA00022692"/>
    </source>
</evidence>
<gene>
    <name evidence="8" type="ORF">PgNI_04222</name>
</gene>
<feature type="transmembrane region" description="Helical" evidence="6">
    <location>
        <begin position="71"/>
        <end position="90"/>
    </location>
</feature>
<feature type="region of interest" description="Disordered" evidence="5">
    <location>
        <begin position="1"/>
        <end position="61"/>
    </location>
</feature>
<dbReference type="Proteomes" id="UP000515153">
    <property type="component" value="Unplaced"/>
</dbReference>